<feature type="transmembrane region" description="Helical" evidence="7">
    <location>
        <begin position="184"/>
        <end position="205"/>
    </location>
</feature>
<dbReference type="InterPro" id="IPR051393">
    <property type="entry name" value="ABC_transporter_permease"/>
</dbReference>
<dbReference type="GO" id="GO:0055085">
    <property type="term" value="P:transmembrane transport"/>
    <property type="evidence" value="ECO:0007669"/>
    <property type="project" value="InterPro"/>
</dbReference>
<keyword evidence="3" id="KW-1003">Cell membrane</keyword>
<gene>
    <name evidence="9" type="ORF">L248_0552</name>
</gene>
<keyword evidence="10" id="KW-1185">Reference proteome</keyword>
<name>U4TMX6_9LACO</name>
<dbReference type="eggNOG" id="COG1175">
    <property type="taxonomic scope" value="Bacteria"/>
</dbReference>
<feature type="transmembrane region" description="Helical" evidence="7">
    <location>
        <begin position="286"/>
        <end position="307"/>
    </location>
</feature>
<feature type="transmembrane region" description="Helical" evidence="7">
    <location>
        <begin position="131"/>
        <end position="153"/>
    </location>
</feature>
<organism evidence="9 10">
    <name type="scientific">Schleiferilactobacillus shenzhenensis LY-73</name>
    <dbReference type="NCBI Taxonomy" id="1231336"/>
    <lineage>
        <taxon>Bacteria</taxon>
        <taxon>Bacillati</taxon>
        <taxon>Bacillota</taxon>
        <taxon>Bacilli</taxon>
        <taxon>Lactobacillales</taxon>
        <taxon>Lactobacillaceae</taxon>
        <taxon>Schleiferilactobacillus</taxon>
    </lineage>
</organism>
<evidence type="ECO:0000256" key="7">
    <source>
        <dbReference type="RuleBase" id="RU363032"/>
    </source>
</evidence>
<evidence type="ECO:0000256" key="6">
    <source>
        <dbReference type="ARBA" id="ARBA00023136"/>
    </source>
</evidence>
<evidence type="ECO:0000313" key="10">
    <source>
        <dbReference type="Proteomes" id="UP000030647"/>
    </source>
</evidence>
<reference evidence="10" key="1">
    <citation type="journal article" date="2013" name="Genome Announc.">
        <title>Whole-Genome Sequencing of Lactobacillus shenzhenensis Strain LY-73T.</title>
        <authorList>
            <person name="Lin Z."/>
            <person name="Liu Z."/>
            <person name="Yang R."/>
            <person name="Zou Y."/>
            <person name="Wan D."/>
            <person name="Chen J."/>
            <person name="Guo M."/>
            <person name="Zhao J."/>
            <person name="Fang C."/>
            <person name="Yang R."/>
            <person name="Liu F."/>
        </authorList>
    </citation>
    <scope>NUCLEOTIDE SEQUENCE [LARGE SCALE GENOMIC DNA]</scope>
    <source>
        <strain evidence="10">LY-73</strain>
    </source>
</reference>
<dbReference type="Gene3D" id="1.10.3720.10">
    <property type="entry name" value="MetI-like"/>
    <property type="match status" value="1"/>
</dbReference>
<keyword evidence="5 7" id="KW-1133">Transmembrane helix</keyword>
<dbReference type="Proteomes" id="UP000030647">
    <property type="component" value="Unassembled WGS sequence"/>
</dbReference>
<keyword evidence="4 7" id="KW-0812">Transmembrane</keyword>
<dbReference type="AlphaFoldDB" id="U4TMX6"/>
<sequence>MEKAADPGTTQPTAKKKKQVVKKKNYLTLKDKVQLSVMTLPALLLYGVFLVIPILMAIYFAFHTWNGITGSPLVFVGFQNFVNAFNNPLFQTAMRNMVEMVVFSVMFHTPVALILAVALNARVKGKRFFKFVYFVPTVFPLTAIGLLWFFIFMPNGSINTLLTSIGLGSLAQGWLIQPATAMPTIIFVNIWAGIGYYMIILLAGLKGIPSDVYEAALIDGANARQTFFRITLPILRPIILLCIVLDIIGTVKVFDLIFVMTGGGPNGLTNVPTTLIYYEAFRYDNYGMASAIGVILLIITVTATLLTQFVPKWIARRSAGKA</sequence>
<dbReference type="PANTHER" id="PTHR30193">
    <property type="entry name" value="ABC TRANSPORTER PERMEASE PROTEIN"/>
    <property type="match status" value="1"/>
</dbReference>
<dbReference type="SUPFAM" id="SSF161098">
    <property type="entry name" value="MetI-like"/>
    <property type="match status" value="1"/>
</dbReference>
<dbReference type="RefSeq" id="WP_022529885.1">
    <property type="nucleotide sequence ID" value="NZ_KI271592.1"/>
</dbReference>
<dbReference type="Pfam" id="PF00528">
    <property type="entry name" value="BPD_transp_1"/>
    <property type="match status" value="1"/>
</dbReference>
<evidence type="ECO:0000256" key="5">
    <source>
        <dbReference type="ARBA" id="ARBA00022989"/>
    </source>
</evidence>
<dbReference type="InterPro" id="IPR035906">
    <property type="entry name" value="MetI-like_sf"/>
</dbReference>
<keyword evidence="6 7" id="KW-0472">Membrane</keyword>
<accession>U4TMX6</accession>
<dbReference type="PROSITE" id="PS50928">
    <property type="entry name" value="ABC_TM1"/>
    <property type="match status" value="1"/>
</dbReference>
<evidence type="ECO:0000256" key="2">
    <source>
        <dbReference type="ARBA" id="ARBA00022448"/>
    </source>
</evidence>
<evidence type="ECO:0000259" key="8">
    <source>
        <dbReference type="PROSITE" id="PS50928"/>
    </source>
</evidence>
<feature type="domain" description="ABC transmembrane type-1" evidence="8">
    <location>
        <begin position="94"/>
        <end position="307"/>
    </location>
</feature>
<comment type="subcellular location">
    <subcellularLocation>
        <location evidence="1 7">Cell membrane</location>
        <topology evidence="1 7">Multi-pass membrane protein</topology>
    </subcellularLocation>
</comment>
<protein>
    <recommendedName>
        <fullName evidence="8">ABC transmembrane type-1 domain-containing protein</fullName>
    </recommendedName>
</protein>
<dbReference type="HOGENOM" id="CLU_016047_0_1_9"/>
<evidence type="ECO:0000256" key="3">
    <source>
        <dbReference type="ARBA" id="ARBA00022475"/>
    </source>
</evidence>
<dbReference type="CDD" id="cd06261">
    <property type="entry name" value="TM_PBP2"/>
    <property type="match status" value="1"/>
</dbReference>
<dbReference type="EMBL" id="KI271592">
    <property type="protein sequence ID" value="ERL64775.1"/>
    <property type="molecule type" value="Genomic_DNA"/>
</dbReference>
<evidence type="ECO:0000313" key="9">
    <source>
        <dbReference type="EMBL" id="ERL64775.1"/>
    </source>
</evidence>
<dbReference type="InterPro" id="IPR000515">
    <property type="entry name" value="MetI-like"/>
</dbReference>
<keyword evidence="2 7" id="KW-0813">Transport</keyword>
<dbReference type="GO" id="GO:0005886">
    <property type="term" value="C:plasma membrane"/>
    <property type="evidence" value="ECO:0007669"/>
    <property type="project" value="UniProtKB-SubCell"/>
</dbReference>
<dbReference type="PANTHER" id="PTHR30193:SF37">
    <property type="entry name" value="INNER MEMBRANE ABC TRANSPORTER PERMEASE PROTEIN YCJO"/>
    <property type="match status" value="1"/>
</dbReference>
<evidence type="ECO:0000256" key="4">
    <source>
        <dbReference type="ARBA" id="ARBA00022692"/>
    </source>
</evidence>
<evidence type="ECO:0000256" key="1">
    <source>
        <dbReference type="ARBA" id="ARBA00004651"/>
    </source>
</evidence>
<feature type="transmembrane region" description="Helical" evidence="7">
    <location>
        <begin position="40"/>
        <end position="62"/>
    </location>
</feature>
<feature type="transmembrane region" description="Helical" evidence="7">
    <location>
        <begin position="100"/>
        <end position="119"/>
    </location>
</feature>
<comment type="similarity">
    <text evidence="7">Belongs to the binding-protein-dependent transport system permease family.</text>
</comment>
<proteinExistence type="inferred from homology"/>
<dbReference type="STRING" id="1231336.L248_0552"/>